<dbReference type="AlphaFoldDB" id="A0AA35QVS7"/>
<keyword evidence="4 9" id="KW-0689">Ribosomal protein</keyword>
<evidence type="ECO:0000256" key="9">
    <source>
        <dbReference type="RuleBase" id="RU000561"/>
    </source>
</evidence>
<dbReference type="FunFam" id="1.10.1900.20:FF:000001">
    <property type="entry name" value="50S ribosomal protein L20"/>
    <property type="match status" value="1"/>
</dbReference>
<keyword evidence="3" id="KW-0694">RNA-binding</keyword>
<protein>
    <recommendedName>
        <fullName evidence="6">Large ribosomal subunit protein bL20c</fullName>
    </recommendedName>
    <alternativeName>
        <fullName evidence="8">39S ribosomal protein L20, mitochondrial</fullName>
    </alternativeName>
    <alternativeName>
        <fullName evidence="7">Large ribosomal subunit protein bL20m</fullName>
    </alternativeName>
</protein>
<dbReference type="EMBL" id="CASHTH010000207">
    <property type="protein sequence ID" value="CAI7994153.1"/>
    <property type="molecule type" value="Genomic_DNA"/>
</dbReference>
<dbReference type="GO" id="GO:0003735">
    <property type="term" value="F:structural constituent of ribosome"/>
    <property type="evidence" value="ECO:0007669"/>
    <property type="project" value="InterPro"/>
</dbReference>
<dbReference type="GO" id="GO:0019843">
    <property type="term" value="F:rRNA binding"/>
    <property type="evidence" value="ECO:0007669"/>
    <property type="project" value="UniProtKB-KW"/>
</dbReference>
<dbReference type="PROSITE" id="PS00937">
    <property type="entry name" value="RIBOSOMAL_L20"/>
    <property type="match status" value="1"/>
</dbReference>
<organism evidence="10 11">
    <name type="scientific">Geodia barretti</name>
    <name type="common">Barrett's horny sponge</name>
    <dbReference type="NCBI Taxonomy" id="519541"/>
    <lineage>
        <taxon>Eukaryota</taxon>
        <taxon>Metazoa</taxon>
        <taxon>Porifera</taxon>
        <taxon>Demospongiae</taxon>
        <taxon>Heteroscleromorpha</taxon>
        <taxon>Tetractinellida</taxon>
        <taxon>Astrophorina</taxon>
        <taxon>Geodiidae</taxon>
        <taxon>Geodia</taxon>
    </lineage>
</organism>
<dbReference type="PRINTS" id="PR00062">
    <property type="entry name" value="RIBOSOMALL20"/>
</dbReference>
<dbReference type="InterPro" id="IPR049946">
    <property type="entry name" value="RIBOSOMAL_L20_CS"/>
</dbReference>
<accession>A0AA35QVS7</accession>
<dbReference type="GO" id="GO:1990904">
    <property type="term" value="C:ribonucleoprotein complex"/>
    <property type="evidence" value="ECO:0007669"/>
    <property type="project" value="UniProtKB-KW"/>
</dbReference>
<evidence type="ECO:0000313" key="11">
    <source>
        <dbReference type="Proteomes" id="UP001174909"/>
    </source>
</evidence>
<evidence type="ECO:0000256" key="7">
    <source>
        <dbReference type="ARBA" id="ARBA00072767"/>
    </source>
</evidence>
<evidence type="ECO:0000256" key="4">
    <source>
        <dbReference type="ARBA" id="ARBA00022980"/>
    </source>
</evidence>
<evidence type="ECO:0000256" key="8">
    <source>
        <dbReference type="ARBA" id="ARBA00076245"/>
    </source>
</evidence>
<dbReference type="InterPro" id="IPR035566">
    <property type="entry name" value="Ribosomal_protein_bL20_C"/>
</dbReference>
<keyword evidence="5 9" id="KW-0687">Ribonucleoprotein</keyword>
<dbReference type="Gene3D" id="1.10.1900.20">
    <property type="entry name" value="Ribosomal protein L20"/>
    <property type="match status" value="1"/>
</dbReference>
<evidence type="ECO:0000256" key="2">
    <source>
        <dbReference type="ARBA" id="ARBA00022730"/>
    </source>
</evidence>
<gene>
    <name evidence="10" type="ORF">GBAR_LOCUS1396</name>
</gene>
<keyword evidence="11" id="KW-1185">Reference proteome</keyword>
<dbReference type="Pfam" id="PF00453">
    <property type="entry name" value="Ribosomal_L20"/>
    <property type="match status" value="1"/>
</dbReference>
<proteinExistence type="inferred from homology"/>
<reference evidence="10" key="1">
    <citation type="submission" date="2023-03" db="EMBL/GenBank/DDBJ databases">
        <authorList>
            <person name="Steffen K."/>
            <person name="Cardenas P."/>
        </authorList>
    </citation>
    <scope>NUCLEOTIDE SEQUENCE</scope>
</reference>
<sequence length="124" mass="14344">MSRVKRGTHRRDRRRRVLKLTRGYRGMRGKLYRHAMQALDRALSYAYRDRRTRKRDFRRLWITRISAASRERGLPYAQFAHGLNLAQVGVNRKQLAELAVHDPGAFECLVDRARGALQAGASPG</sequence>
<evidence type="ECO:0000256" key="5">
    <source>
        <dbReference type="ARBA" id="ARBA00023274"/>
    </source>
</evidence>
<dbReference type="NCBIfam" id="TIGR01032">
    <property type="entry name" value="rplT_bact"/>
    <property type="match status" value="1"/>
</dbReference>
<dbReference type="GO" id="GO:0006412">
    <property type="term" value="P:translation"/>
    <property type="evidence" value="ECO:0007669"/>
    <property type="project" value="InterPro"/>
</dbReference>
<comment type="similarity">
    <text evidence="1 9">Belongs to the bacterial ribosomal protein bL20 family.</text>
</comment>
<dbReference type="Gene3D" id="6.10.160.10">
    <property type="match status" value="1"/>
</dbReference>
<evidence type="ECO:0000256" key="3">
    <source>
        <dbReference type="ARBA" id="ARBA00022884"/>
    </source>
</evidence>
<dbReference type="HAMAP" id="MF_00382">
    <property type="entry name" value="Ribosomal_bL20"/>
    <property type="match status" value="1"/>
</dbReference>
<evidence type="ECO:0000256" key="1">
    <source>
        <dbReference type="ARBA" id="ARBA00007698"/>
    </source>
</evidence>
<evidence type="ECO:0000256" key="6">
    <source>
        <dbReference type="ARBA" id="ARBA00035295"/>
    </source>
</evidence>
<name>A0AA35QVS7_GEOBA</name>
<dbReference type="GO" id="GO:0005840">
    <property type="term" value="C:ribosome"/>
    <property type="evidence" value="ECO:0007669"/>
    <property type="project" value="UniProtKB-KW"/>
</dbReference>
<dbReference type="InterPro" id="IPR005813">
    <property type="entry name" value="Ribosomal_bL20"/>
</dbReference>
<dbReference type="PANTHER" id="PTHR10986">
    <property type="entry name" value="39S RIBOSOMAL PROTEIN L20"/>
    <property type="match status" value="1"/>
</dbReference>
<keyword evidence="2" id="KW-0699">rRNA-binding</keyword>
<dbReference type="CDD" id="cd07026">
    <property type="entry name" value="Ribosomal_L20"/>
    <property type="match status" value="1"/>
</dbReference>
<dbReference type="SUPFAM" id="SSF74731">
    <property type="entry name" value="Ribosomal protein L20"/>
    <property type="match status" value="1"/>
</dbReference>
<dbReference type="Proteomes" id="UP001174909">
    <property type="component" value="Unassembled WGS sequence"/>
</dbReference>
<evidence type="ECO:0000313" key="10">
    <source>
        <dbReference type="EMBL" id="CAI7994153.1"/>
    </source>
</evidence>
<comment type="caution">
    <text evidence="10">The sequence shown here is derived from an EMBL/GenBank/DDBJ whole genome shotgun (WGS) entry which is preliminary data.</text>
</comment>